<dbReference type="Pfam" id="PF10518">
    <property type="entry name" value="TAT_signal"/>
    <property type="match status" value="1"/>
</dbReference>
<dbReference type="SUPFAM" id="SSF53850">
    <property type="entry name" value="Periplasmic binding protein-like II"/>
    <property type="match status" value="1"/>
</dbReference>
<dbReference type="Proteomes" id="UP001156702">
    <property type="component" value="Unassembled WGS sequence"/>
</dbReference>
<keyword evidence="3" id="KW-0732">Signal</keyword>
<dbReference type="InterPro" id="IPR019546">
    <property type="entry name" value="TAT_signal_bac_arc"/>
</dbReference>
<evidence type="ECO:0000313" key="5">
    <source>
        <dbReference type="EMBL" id="GLR51714.1"/>
    </source>
</evidence>
<dbReference type="InterPro" id="IPR001188">
    <property type="entry name" value="Sperm_putr-bd"/>
</dbReference>
<name>A0ABQ5ZLY8_9HYPH</name>
<keyword evidence="6" id="KW-1185">Reference proteome</keyword>
<dbReference type="RefSeq" id="WP_244768045.1">
    <property type="nucleotide sequence ID" value="NZ_BSOP01000020.1"/>
</dbReference>
<dbReference type="Pfam" id="PF13416">
    <property type="entry name" value="SBP_bac_8"/>
    <property type="match status" value="1"/>
</dbReference>
<organism evidence="5 6">
    <name type="scientific">Shinella yambaruensis</name>
    <dbReference type="NCBI Taxonomy" id="415996"/>
    <lineage>
        <taxon>Bacteria</taxon>
        <taxon>Pseudomonadati</taxon>
        <taxon>Pseudomonadota</taxon>
        <taxon>Alphaproteobacteria</taxon>
        <taxon>Hyphomicrobiales</taxon>
        <taxon>Rhizobiaceae</taxon>
        <taxon>Shinella</taxon>
    </lineage>
</organism>
<dbReference type="EMBL" id="BSOP01000020">
    <property type="protein sequence ID" value="GLR51714.1"/>
    <property type="molecule type" value="Genomic_DNA"/>
</dbReference>
<dbReference type="PANTHER" id="PTHR30222:SF17">
    <property type="entry name" value="SPERMIDINE_PUTRESCINE-BINDING PERIPLASMIC PROTEIN"/>
    <property type="match status" value="1"/>
</dbReference>
<evidence type="ECO:0000256" key="1">
    <source>
        <dbReference type="ARBA" id="ARBA00004418"/>
    </source>
</evidence>
<reference evidence="6" key="1">
    <citation type="journal article" date="2019" name="Int. J. Syst. Evol. Microbiol.">
        <title>The Global Catalogue of Microorganisms (GCM) 10K type strain sequencing project: providing services to taxonomists for standard genome sequencing and annotation.</title>
        <authorList>
            <consortium name="The Broad Institute Genomics Platform"/>
            <consortium name="The Broad Institute Genome Sequencing Center for Infectious Disease"/>
            <person name="Wu L."/>
            <person name="Ma J."/>
        </authorList>
    </citation>
    <scope>NUCLEOTIDE SEQUENCE [LARGE SCALE GENOMIC DNA]</scope>
    <source>
        <strain evidence="6">NBRC 102122</strain>
    </source>
</reference>
<evidence type="ECO:0000313" key="6">
    <source>
        <dbReference type="Proteomes" id="UP001156702"/>
    </source>
</evidence>
<keyword evidence="2" id="KW-0813">Transport</keyword>
<comment type="subcellular location">
    <subcellularLocation>
        <location evidence="1">Periplasm</location>
    </subcellularLocation>
</comment>
<dbReference type="InterPro" id="IPR006059">
    <property type="entry name" value="SBP"/>
</dbReference>
<evidence type="ECO:0000256" key="3">
    <source>
        <dbReference type="ARBA" id="ARBA00022729"/>
    </source>
</evidence>
<proteinExistence type="predicted"/>
<evidence type="ECO:0000256" key="2">
    <source>
        <dbReference type="ARBA" id="ARBA00022448"/>
    </source>
</evidence>
<protein>
    <submittedName>
        <fullName evidence="5">ABC transporter substrate-binding protein</fullName>
    </submittedName>
</protein>
<dbReference type="InterPro" id="IPR006311">
    <property type="entry name" value="TAT_signal"/>
</dbReference>
<dbReference type="PROSITE" id="PS51318">
    <property type="entry name" value="TAT"/>
    <property type="match status" value="1"/>
</dbReference>
<dbReference type="PRINTS" id="PR00909">
    <property type="entry name" value="SPERMDNBNDNG"/>
</dbReference>
<dbReference type="PANTHER" id="PTHR30222">
    <property type="entry name" value="SPERMIDINE/PUTRESCINE-BINDING PERIPLASMIC PROTEIN"/>
    <property type="match status" value="1"/>
</dbReference>
<dbReference type="Gene3D" id="3.40.190.10">
    <property type="entry name" value="Periplasmic binding protein-like II"/>
    <property type="match status" value="2"/>
</dbReference>
<evidence type="ECO:0000256" key="4">
    <source>
        <dbReference type="ARBA" id="ARBA00022764"/>
    </source>
</evidence>
<sequence length="365" mass="40282">MGNYQFDRRTFLKSAAGLGALVTLPGLAKRAFADQGEITLLTWETYQDDPWIAEYTEKTGVKIKAVRSGSIDEMFATVQSGAISPDVIYFDTGTANRFKNSGLIAPFDASQVPNRSNIASSMDWEAKATIDGTLYALPYNWGNQPLMYDADATGGEPQSWDALWDPKYAGKVNLFDDGYVVMQMIALKIKAADPFNLTDEEFEACADALRTLRPQVNTIARGFDDALTIYAAGDAVIGYCQNISIVNKLKSLGKNFAYTFPQEGTPTWLDCAVLTERGRRKEVYDFINETLTPTWQARFISTNSNNGVLSPEAAAKAGVSPEALANTNILDQTEDGFWNKMVISKLPEDIDRRVAMWNDFKAGTL</sequence>
<gene>
    <name evidence="5" type="ORF">GCM10007923_29240</name>
</gene>
<comment type="caution">
    <text evidence="5">The sequence shown here is derived from an EMBL/GenBank/DDBJ whole genome shotgun (WGS) entry which is preliminary data.</text>
</comment>
<keyword evidence="4" id="KW-0574">Periplasm</keyword>
<accession>A0ABQ5ZLY8</accession>